<feature type="binding site" evidence="9">
    <location>
        <position position="157"/>
    </location>
    <ligand>
        <name>Zn(2+)</name>
        <dbReference type="ChEBI" id="CHEBI:29105"/>
        <label>2</label>
    </ligand>
</feature>
<dbReference type="GO" id="GO:0008270">
    <property type="term" value="F:zinc ion binding"/>
    <property type="evidence" value="ECO:0007669"/>
    <property type="project" value="UniProtKB-UniRule"/>
</dbReference>
<keyword evidence="5 9" id="KW-0862">Zinc</keyword>
<comment type="pathway">
    <text evidence="8 9">Amino-acid degradation; L-tryptophan degradation via kynurenine pathway; L-kynurenine from L-tryptophan: step 2/2.</text>
</comment>
<feature type="binding site" evidence="9">
    <location>
        <position position="47"/>
    </location>
    <ligand>
        <name>Zn(2+)</name>
        <dbReference type="ChEBI" id="CHEBI:29105"/>
        <label>1</label>
    </ligand>
</feature>
<comment type="catalytic activity">
    <reaction evidence="7 9">
        <text>N-formyl-L-kynurenine + H2O = L-kynurenine + formate + H(+)</text>
        <dbReference type="Rhea" id="RHEA:13009"/>
        <dbReference type="ChEBI" id="CHEBI:15377"/>
        <dbReference type="ChEBI" id="CHEBI:15378"/>
        <dbReference type="ChEBI" id="CHEBI:15740"/>
        <dbReference type="ChEBI" id="CHEBI:57959"/>
        <dbReference type="ChEBI" id="CHEBI:58629"/>
        <dbReference type="EC" id="3.5.1.9"/>
    </reaction>
</comment>
<organism evidence="10 11">
    <name type="scientific">Aliicoccus persicus</name>
    <dbReference type="NCBI Taxonomy" id="930138"/>
    <lineage>
        <taxon>Bacteria</taxon>
        <taxon>Bacillati</taxon>
        <taxon>Bacillota</taxon>
        <taxon>Bacilli</taxon>
        <taxon>Bacillales</taxon>
        <taxon>Staphylococcaceae</taxon>
        <taxon>Aliicoccus</taxon>
    </lineage>
</organism>
<evidence type="ECO:0000256" key="9">
    <source>
        <dbReference type="HAMAP-Rule" id="MF_01969"/>
    </source>
</evidence>
<evidence type="ECO:0000313" key="11">
    <source>
        <dbReference type="Proteomes" id="UP000763505"/>
    </source>
</evidence>
<feature type="binding site" evidence="9">
    <location>
        <position position="169"/>
    </location>
    <ligand>
        <name>Zn(2+)</name>
        <dbReference type="ChEBI" id="CHEBI:29105"/>
        <label>2</label>
    </ligand>
</feature>
<dbReference type="Pfam" id="PF04199">
    <property type="entry name" value="Cyclase"/>
    <property type="match status" value="1"/>
</dbReference>
<reference evidence="10" key="1">
    <citation type="journal article" date="2021" name="PeerJ">
        <title>Extensive microbial diversity within the chicken gut microbiome revealed by metagenomics and culture.</title>
        <authorList>
            <person name="Gilroy R."/>
            <person name="Ravi A."/>
            <person name="Getino M."/>
            <person name="Pursley I."/>
            <person name="Horton D.L."/>
            <person name="Alikhan N.F."/>
            <person name="Baker D."/>
            <person name="Gharbi K."/>
            <person name="Hall N."/>
            <person name="Watson M."/>
            <person name="Adriaenssens E.M."/>
            <person name="Foster-Nyarko E."/>
            <person name="Jarju S."/>
            <person name="Secka A."/>
            <person name="Antonio M."/>
            <person name="Oren A."/>
            <person name="Chaudhuri R.R."/>
            <person name="La Ragione R."/>
            <person name="Hildebrand F."/>
            <person name="Pallen M.J."/>
        </authorList>
    </citation>
    <scope>NUCLEOTIDE SEQUENCE</scope>
    <source>
        <strain evidence="10">6019</strain>
    </source>
</reference>
<dbReference type="HAMAP" id="MF_01969">
    <property type="entry name" value="KynB"/>
    <property type="match status" value="1"/>
</dbReference>
<feature type="binding site" evidence="9">
    <location>
        <position position="169"/>
    </location>
    <ligand>
        <name>Zn(2+)</name>
        <dbReference type="ChEBI" id="CHEBI:29105"/>
        <label>1</label>
    </ligand>
</feature>
<dbReference type="PANTHER" id="PTHR31118:SF32">
    <property type="entry name" value="KYNURENINE FORMAMIDASE"/>
    <property type="match status" value="1"/>
</dbReference>
<comment type="cofactor">
    <cofactor evidence="9">
        <name>Zn(2+)</name>
        <dbReference type="ChEBI" id="CHEBI:29105"/>
    </cofactor>
    <text evidence="9">Binds 2 zinc ions per subunit.</text>
</comment>
<reference evidence="10" key="2">
    <citation type="submission" date="2021-09" db="EMBL/GenBank/DDBJ databases">
        <authorList>
            <person name="Gilroy R."/>
        </authorList>
    </citation>
    <scope>NUCLEOTIDE SEQUENCE</scope>
    <source>
        <strain evidence="10">6019</strain>
    </source>
</reference>
<evidence type="ECO:0000256" key="8">
    <source>
        <dbReference type="ARBA" id="ARBA00060547"/>
    </source>
</evidence>
<evidence type="ECO:0000256" key="4">
    <source>
        <dbReference type="ARBA" id="ARBA00022801"/>
    </source>
</evidence>
<keyword evidence="4 9" id="KW-0378">Hydrolase</keyword>
<evidence type="ECO:0000313" key="10">
    <source>
        <dbReference type="EMBL" id="HJE20494.1"/>
    </source>
</evidence>
<dbReference type="NCBIfam" id="TIGR03035">
    <property type="entry name" value="trp_arylform"/>
    <property type="match status" value="1"/>
</dbReference>
<feature type="binding site" evidence="9">
    <location>
        <position position="51"/>
    </location>
    <ligand>
        <name>Zn(2+)</name>
        <dbReference type="ChEBI" id="CHEBI:29105"/>
        <label>1</label>
    </ligand>
</feature>
<comment type="similarity">
    <text evidence="9">Belongs to the Cyclase 1 superfamily. KynB family.</text>
</comment>
<comment type="caution">
    <text evidence="10">The sequence shown here is derived from an EMBL/GenBank/DDBJ whole genome shotgun (WGS) entry which is preliminary data.</text>
</comment>
<evidence type="ECO:0000256" key="2">
    <source>
        <dbReference type="ARBA" id="ARBA00011738"/>
    </source>
</evidence>
<dbReference type="EMBL" id="DYYI01000098">
    <property type="protein sequence ID" value="HJE20494.1"/>
    <property type="molecule type" value="Genomic_DNA"/>
</dbReference>
<protein>
    <recommendedName>
        <fullName evidence="9">Kynurenine formamidase</fullName>
        <shortName evidence="9">KFA</shortName>
        <shortName evidence="9">KFase</shortName>
        <ecNumber evidence="9">3.5.1.9</ecNumber>
    </recommendedName>
    <alternativeName>
        <fullName evidence="9">Arylformamidase</fullName>
    </alternativeName>
    <alternativeName>
        <fullName evidence="9">N-formylkynurenine formamidase</fullName>
        <shortName evidence="9">FKF</shortName>
    </alternativeName>
</protein>
<dbReference type="EC" id="3.5.1.9" evidence="9"/>
<dbReference type="PANTHER" id="PTHR31118">
    <property type="entry name" value="CYCLASE-LIKE PROTEIN 2"/>
    <property type="match status" value="1"/>
</dbReference>
<dbReference type="InterPro" id="IPR037175">
    <property type="entry name" value="KFase_sf"/>
</dbReference>
<evidence type="ECO:0000256" key="6">
    <source>
        <dbReference type="ARBA" id="ARBA00023079"/>
    </source>
</evidence>
<dbReference type="GO" id="GO:0004061">
    <property type="term" value="F:arylformamidase activity"/>
    <property type="evidence" value="ECO:0007669"/>
    <property type="project" value="UniProtKB-UniRule"/>
</dbReference>
<comment type="function">
    <text evidence="1 9">Catalyzes the hydrolysis of N-formyl-L-kynurenine to L-kynurenine, the second step in the kynurenine pathway of tryptophan degradation.</text>
</comment>
<dbReference type="GO" id="GO:0019441">
    <property type="term" value="P:L-tryptophan catabolic process to kynurenine"/>
    <property type="evidence" value="ECO:0007669"/>
    <property type="project" value="UniProtKB-UniRule"/>
</dbReference>
<proteinExistence type="inferred from homology"/>
<comment type="subunit">
    <text evidence="2 9">Homodimer.</text>
</comment>
<evidence type="ECO:0000256" key="7">
    <source>
        <dbReference type="ARBA" id="ARBA00048496"/>
    </source>
</evidence>
<evidence type="ECO:0000256" key="5">
    <source>
        <dbReference type="ARBA" id="ARBA00022833"/>
    </source>
</evidence>
<gene>
    <name evidence="9 10" type="primary">kynB</name>
    <name evidence="10" type="ORF">K8V35_09095</name>
</gene>
<keyword evidence="6 9" id="KW-0823">Tryptophan catabolism</keyword>
<dbReference type="GO" id="GO:0004328">
    <property type="term" value="F:formamidase activity"/>
    <property type="evidence" value="ECO:0007669"/>
    <property type="project" value="InterPro"/>
</dbReference>
<feature type="binding site" evidence="9">
    <location>
        <position position="53"/>
    </location>
    <ligand>
        <name>Zn(2+)</name>
        <dbReference type="ChEBI" id="CHEBI:29105"/>
        <label>1</label>
    </ligand>
</feature>
<feature type="binding site" evidence="9">
    <location>
        <position position="53"/>
    </location>
    <ligand>
        <name>Zn(2+)</name>
        <dbReference type="ChEBI" id="CHEBI:29105"/>
        <label>2</label>
    </ligand>
</feature>
<dbReference type="InterPro" id="IPR007325">
    <property type="entry name" value="KFase/CYL"/>
</dbReference>
<feature type="active site" description="Proton donor/acceptor" evidence="9">
    <location>
        <position position="57"/>
    </location>
</feature>
<dbReference type="SUPFAM" id="SSF102198">
    <property type="entry name" value="Putative cyclase"/>
    <property type="match status" value="1"/>
</dbReference>
<dbReference type="Gene3D" id="3.50.30.50">
    <property type="entry name" value="Putative cyclase"/>
    <property type="match status" value="1"/>
</dbReference>
<evidence type="ECO:0000256" key="1">
    <source>
        <dbReference type="ARBA" id="ARBA00002204"/>
    </source>
</evidence>
<dbReference type="FunFam" id="3.50.30.50:FF:000001">
    <property type="entry name" value="Kynurenine formamidase"/>
    <property type="match status" value="1"/>
</dbReference>
<dbReference type="AlphaFoldDB" id="A0A921DYG3"/>
<sequence length="211" mass="23063">MSWIDITVELSENVAEWPGDTPFSFETPVTKEMSGSVNIGKITTSTHIGTHVDAPFHFDNDGATIEALDINRYIGNATIIEVVGKEEISKSDLEAHNIEGTILLIKTHAATDKSVFPNEVPTLTLDAVTYLAEQGIKLFGIDVPSVDLVNSKTLDVHHALHAHDIMIIENIVLDRVDSGVYDFIALPLKIKGADGSPVRAVIRKKEEDHES</sequence>
<evidence type="ECO:0000256" key="3">
    <source>
        <dbReference type="ARBA" id="ARBA00022723"/>
    </source>
</evidence>
<accession>A0A921DYG3</accession>
<name>A0A921DYG3_9STAP</name>
<feature type="binding site" evidence="9">
    <location>
        <position position="17"/>
    </location>
    <ligand>
        <name>substrate</name>
    </ligand>
</feature>
<dbReference type="InterPro" id="IPR017484">
    <property type="entry name" value="Kynurenine_formamidase_bac"/>
</dbReference>
<keyword evidence="3 9" id="KW-0479">Metal-binding</keyword>
<dbReference type="Proteomes" id="UP000763505">
    <property type="component" value="Unassembled WGS sequence"/>
</dbReference>